<comment type="similarity">
    <text evidence="2">Belongs to the CD36 family.</text>
</comment>
<dbReference type="GO" id="GO:0005737">
    <property type="term" value="C:cytoplasm"/>
    <property type="evidence" value="ECO:0007669"/>
    <property type="project" value="TreeGrafter"/>
</dbReference>
<protein>
    <submittedName>
        <fullName evidence="8">CD36 class B scavenger receptor</fullName>
    </submittedName>
</protein>
<accession>A0A068Y2C2</accession>
<dbReference type="EMBL" id="LN902845">
    <property type="protein sequence ID" value="CUT99036.1"/>
    <property type="molecule type" value="Genomic_DNA"/>
</dbReference>
<dbReference type="Proteomes" id="UP000017246">
    <property type="component" value="Unassembled WGS sequence"/>
</dbReference>
<keyword evidence="4 7" id="KW-1133">Transmembrane helix</keyword>
<evidence type="ECO:0000256" key="2">
    <source>
        <dbReference type="ARBA" id="ARBA00010532"/>
    </source>
</evidence>
<evidence type="ECO:0000256" key="1">
    <source>
        <dbReference type="ARBA" id="ARBA00004370"/>
    </source>
</evidence>
<dbReference type="OrthoDB" id="6254507at2759"/>
<organism evidence="8 9">
    <name type="scientific">Echinococcus multilocularis</name>
    <name type="common">Fox tapeworm</name>
    <dbReference type="NCBI Taxonomy" id="6211"/>
    <lineage>
        <taxon>Eukaryota</taxon>
        <taxon>Metazoa</taxon>
        <taxon>Spiralia</taxon>
        <taxon>Lophotrochozoa</taxon>
        <taxon>Platyhelminthes</taxon>
        <taxon>Cestoda</taxon>
        <taxon>Eucestoda</taxon>
        <taxon>Cyclophyllidea</taxon>
        <taxon>Taeniidae</taxon>
        <taxon>Echinococcus</taxon>
    </lineage>
</organism>
<sequence>MKKGMIAGKSLRKCWIALLTLSCLVLLTTLGLVTCELLFDTIESNLLVKELIITENSSSFQVLTTNSNNAVQFFFFNLTNAKEWQKNRKKPRLRAVGPYVYRRFIEKKDVRFREDICGRGLMEYSTSTVYQFEPEGSIGDPKKDRLVVPNFVECIANSMIKQAGSFATQLLWGFLSRPLLLDLTVDEVMWGHEYKNLLTGKVLGLVEDTKIGLFKQLNNSVKGPYQINTGFYNISKLGKLVAIKGKTHLDNWNSTYANMLNGTADAITPPSVKLGDRRYLFSADLCRSVPLIAKKWVSAKNLPELKLLSLEMDRKVFLSADEEPDNAAFHPKVYPTKKYPPTGLLSISPCVDFGISGDEPLFISLPFFNQAADAVKDAVVFEGPTEPNLMSHLHIDSKTGILLGGEFSFQINAFLAKDIQKTPEDIYFPLVYVKDVIHADRESAQKLYKAVHELPATIRRAVRALIGILVILAVSLLVAAVILRRQEQRHLRDPSDDTWSLEDEKWEKSASL</sequence>
<keyword evidence="9" id="KW-1185">Reference proteome</keyword>
<dbReference type="Pfam" id="PF01130">
    <property type="entry name" value="CD36"/>
    <property type="match status" value="1"/>
</dbReference>
<name>A0A068Y2C2_ECHMU</name>
<dbReference type="eggNOG" id="KOG3776">
    <property type="taxonomic scope" value="Eukaryota"/>
</dbReference>
<evidence type="ECO:0000256" key="6">
    <source>
        <dbReference type="ARBA" id="ARBA00023180"/>
    </source>
</evidence>
<feature type="transmembrane region" description="Helical" evidence="7">
    <location>
        <begin position="464"/>
        <end position="483"/>
    </location>
</feature>
<dbReference type="InterPro" id="IPR002159">
    <property type="entry name" value="CD36_fam"/>
</dbReference>
<evidence type="ECO:0000313" key="8">
    <source>
        <dbReference type="EMBL" id="CUT99036.1"/>
    </source>
</evidence>
<reference evidence="8" key="2">
    <citation type="submission" date="2015-11" db="EMBL/GenBank/DDBJ databases">
        <authorList>
            <person name="Zhang Y."/>
            <person name="Guo Z."/>
        </authorList>
    </citation>
    <scope>NUCLEOTIDE SEQUENCE</scope>
</reference>
<proteinExistence type="inferred from homology"/>
<keyword evidence="8" id="KW-0675">Receptor</keyword>
<dbReference type="AlphaFoldDB" id="A0A068Y2C2"/>
<dbReference type="PANTHER" id="PTHR11923:SF51">
    <property type="entry name" value="LYSOSOME MEMBRANE PROTEIN 2"/>
    <property type="match status" value="1"/>
</dbReference>
<evidence type="ECO:0000313" key="9">
    <source>
        <dbReference type="Proteomes" id="UP000017246"/>
    </source>
</evidence>
<evidence type="ECO:0000256" key="4">
    <source>
        <dbReference type="ARBA" id="ARBA00022989"/>
    </source>
</evidence>
<dbReference type="GO" id="GO:0005044">
    <property type="term" value="F:scavenger receptor activity"/>
    <property type="evidence" value="ECO:0007669"/>
    <property type="project" value="TreeGrafter"/>
</dbReference>
<dbReference type="OMA" id="ECIANSM"/>
<dbReference type="PANTHER" id="PTHR11923">
    <property type="entry name" value="SCAVENGER RECEPTOR CLASS B TYPE-1 SR-B1"/>
    <property type="match status" value="1"/>
</dbReference>
<evidence type="ECO:0000256" key="5">
    <source>
        <dbReference type="ARBA" id="ARBA00023136"/>
    </source>
</evidence>
<keyword evidence="5 7" id="KW-0472">Membrane</keyword>
<keyword evidence="3 7" id="KW-0812">Transmembrane</keyword>
<comment type="subcellular location">
    <subcellularLocation>
        <location evidence="1">Membrane</location>
    </subcellularLocation>
</comment>
<keyword evidence="6" id="KW-0325">Glycoprotein</keyword>
<reference evidence="8" key="1">
    <citation type="journal article" date="2013" name="Nature">
        <title>The genomes of four tapeworm species reveal adaptations to parasitism.</title>
        <authorList>
            <person name="Tsai I.J."/>
            <person name="Zarowiecki M."/>
            <person name="Holroyd N."/>
            <person name="Garciarrubio A."/>
            <person name="Sanchez-Flores A."/>
            <person name="Brooks K.L."/>
            <person name="Tracey A."/>
            <person name="Bobes R.J."/>
            <person name="Fragoso G."/>
            <person name="Sciutto E."/>
            <person name="Aslett M."/>
            <person name="Beasley H."/>
            <person name="Bennett H.M."/>
            <person name="Cai J."/>
            <person name="Camicia F."/>
            <person name="Clark R."/>
            <person name="Cucher M."/>
            <person name="De Silva N."/>
            <person name="Day T.A."/>
            <person name="Deplazes P."/>
            <person name="Estrada K."/>
            <person name="Fernandez C."/>
            <person name="Holland P.W."/>
            <person name="Hou J."/>
            <person name="Hu S."/>
            <person name="Huckvale T."/>
            <person name="Hung S.S."/>
            <person name="Kamenetzky L."/>
            <person name="Keane J.A."/>
            <person name="Kiss F."/>
            <person name="Koziol U."/>
            <person name="Lambert O."/>
            <person name="Liu K."/>
            <person name="Luo X."/>
            <person name="Luo Y."/>
            <person name="Macchiaroli N."/>
            <person name="Nichol S."/>
            <person name="Paps J."/>
            <person name="Parkinson J."/>
            <person name="Pouchkina-Stantcheva N."/>
            <person name="Riddiford N."/>
            <person name="Rosenzvit M."/>
            <person name="Salinas G."/>
            <person name="Wasmuth J.D."/>
            <person name="Zamanian M."/>
            <person name="Zheng Y."/>
            <person name="Cai X."/>
            <person name="Soberon X."/>
            <person name="Olson P.D."/>
            <person name="Laclette J.P."/>
            <person name="Brehm K."/>
            <person name="Berriman M."/>
            <person name="Garciarrubio A."/>
            <person name="Bobes R.J."/>
            <person name="Fragoso G."/>
            <person name="Sanchez-Flores A."/>
            <person name="Estrada K."/>
            <person name="Cevallos M.A."/>
            <person name="Morett E."/>
            <person name="Gonzalez V."/>
            <person name="Portillo T."/>
            <person name="Ochoa-Leyva A."/>
            <person name="Jose M.V."/>
            <person name="Sciutto E."/>
            <person name="Landa A."/>
            <person name="Jimenez L."/>
            <person name="Valdes V."/>
            <person name="Carrero J.C."/>
            <person name="Larralde C."/>
            <person name="Morales-Montor J."/>
            <person name="Limon-Lason J."/>
            <person name="Soberon X."/>
            <person name="Laclette J.P."/>
        </authorList>
    </citation>
    <scope>NUCLEOTIDE SEQUENCE [LARGE SCALE GENOMIC DNA]</scope>
</reference>
<dbReference type="STRING" id="6211.A0A068Y2C2"/>
<evidence type="ECO:0000256" key="3">
    <source>
        <dbReference type="ARBA" id="ARBA00022692"/>
    </source>
</evidence>
<evidence type="ECO:0000256" key="7">
    <source>
        <dbReference type="SAM" id="Phobius"/>
    </source>
</evidence>
<dbReference type="PRINTS" id="PR01609">
    <property type="entry name" value="CD36FAMILY"/>
</dbReference>
<dbReference type="GO" id="GO:0016020">
    <property type="term" value="C:membrane"/>
    <property type="evidence" value="ECO:0007669"/>
    <property type="project" value="UniProtKB-SubCell"/>
</dbReference>